<organism evidence="1 2">
    <name type="scientific">Dreissena polymorpha</name>
    <name type="common">Zebra mussel</name>
    <name type="synonym">Mytilus polymorpha</name>
    <dbReference type="NCBI Taxonomy" id="45954"/>
    <lineage>
        <taxon>Eukaryota</taxon>
        <taxon>Metazoa</taxon>
        <taxon>Spiralia</taxon>
        <taxon>Lophotrochozoa</taxon>
        <taxon>Mollusca</taxon>
        <taxon>Bivalvia</taxon>
        <taxon>Autobranchia</taxon>
        <taxon>Heteroconchia</taxon>
        <taxon>Euheterodonta</taxon>
        <taxon>Imparidentia</taxon>
        <taxon>Neoheterodontei</taxon>
        <taxon>Myida</taxon>
        <taxon>Dreissenoidea</taxon>
        <taxon>Dreissenidae</taxon>
        <taxon>Dreissena</taxon>
    </lineage>
</organism>
<accession>A0A9D4R985</accession>
<evidence type="ECO:0000313" key="1">
    <source>
        <dbReference type="EMBL" id="KAH3858407.1"/>
    </source>
</evidence>
<sequence>MLAKENISLADVEDGTLDALSSSVFSTTDVSTCPCDPSGEKIREHNVPGPHSSRIYRLYDKCHYHTAQLCFIGH</sequence>
<gene>
    <name evidence="1" type="ORF">DPMN_101031</name>
</gene>
<protein>
    <submittedName>
        <fullName evidence="1">Uncharacterized protein</fullName>
    </submittedName>
</protein>
<name>A0A9D4R985_DREPO</name>
<keyword evidence="2" id="KW-1185">Reference proteome</keyword>
<evidence type="ECO:0000313" key="2">
    <source>
        <dbReference type="Proteomes" id="UP000828390"/>
    </source>
</evidence>
<reference evidence="1" key="2">
    <citation type="submission" date="2020-11" db="EMBL/GenBank/DDBJ databases">
        <authorList>
            <person name="McCartney M.A."/>
            <person name="Auch B."/>
            <person name="Kono T."/>
            <person name="Mallez S."/>
            <person name="Becker A."/>
            <person name="Gohl D.M."/>
            <person name="Silverstein K.A.T."/>
            <person name="Koren S."/>
            <person name="Bechman K.B."/>
            <person name="Herman A."/>
            <person name="Abrahante J.E."/>
            <person name="Garbe J."/>
        </authorList>
    </citation>
    <scope>NUCLEOTIDE SEQUENCE</scope>
    <source>
        <strain evidence="1">Duluth1</strain>
        <tissue evidence="1">Whole animal</tissue>
    </source>
</reference>
<dbReference type="AlphaFoldDB" id="A0A9D4R985"/>
<reference evidence="1" key="1">
    <citation type="journal article" date="2019" name="bioRxiv">
        <title>The Genome of the Zebra Mussel, Dreissena polymorpha: A Resource for Invasive Species Research.</title>
        <authorList>
            <person name="McCartney M.A."/>
            <person name="Auch B."/>
            <person name="Kono T."/>
            <person name="Mallez S."/>
            <person name="Zhang Y."/>
            <person name="Obille A."/>
            <person name="Becker A."/>
            <person name="Abrahante J.E."/>
            <person name="Garbe J."/>
            <person name="Badalamenti J.P."/>
            <person name="Herman A."/>
            <person name="Mangelson H."/>
            <person name="Liachko I."/>
            <person name="Sullivan S."/>
            <person name="Sone E.D."/>
            <person name="Koren S."/>
            <person name="Silverstein K.A.T."/>
            <person name="Beckman K.B."/>
            <person name="Gohl D.M."/>
        </authorList>
    </citation>
    <scope>NUCLEOTIDE SEQUENCE</scope>
    <source>
        <strain evidence="1">Duluth1</strain>
        <tissue evidence="1">Whole animal</tissue>
    </source>
</reference>
<dbReference type="Proteomes" id="UP000828390">
    <property type="component" value="Unassembled WGS sequence"/>
</dbReference>
<comment type="caution">
    <text evidence="1">The sequence shown here is derived from an EMBL/GenBank/DDBJ whole genome shotgun (WGS) entry which is preliminary data.</text>
</comment>
<dbReference type="EMBL" id="JAIWYP010000003">
    <property type="protein sequence ID" value="KAH3858407.1"/>
    <property type="molecule type" value="Genomic_DNA"/>
</dbReference>
<proteinExistence type="predicted"/>